<accession>A0A5K3EML5</accession>
<evidence type="ECO:0000256" key="4">
    <source>
        <dbReference type="ARBA" id="ARBA00022679"/>
    </source>
</evidence>
<dbReference type="GO" id="GO:0004674">
    <property type="term" value="F:protein serine/threonine kinase activity"/>
    <property type="evidence" value="ECO:0007669"/>
    <property type="project" value="UniProtKB-KW"/>
</dbReference>
<dbReference type="InterPro" id="IPR042521">
    <property type="entry name" value="DYRK"/>
</dbReference>
<dbReference type="PROSITE" id="PS00108">
    <property type="entry name" value="PROTEIN_KINASE_ST"/>
    <property type="match status" value="1"/>
</dbReference>
<dbReference type="GO" id="GO:0005856">
    <property type="term" value="C:cytoskeleton"/>
    <property type="evidence" value="ECO:0007669"/>
    <property type="project" value="TreeGrafter"/>
</dbReference>
<evidence type="ECO:0000256" key="11">
    <source>
        <dbReference type="PROSITE-ProRule" id="PRU10141"/>
    </source>
</evidence>
<dbReference type="EC" id="2.7.12.1" evidence="2"/>
<evidence type="ECO:0000256" key="6">
    <source>
        <dbReference type="ARBA" id="ARBA00022777"/>
    </source>
</evidence>
<dbReference type="Gene3D" id="1.10.510.10">
    <property type="entry name" value="Transferase(Phosphotransferase) domain 1"/>
    <property type="match status" value="1"/>
</dbReference>
<dbReference type="InterPro" id="IPR017441">
    <property type="entry name" value="Protein_kinase_ATP_BS"/>
</dbReference>
<dbReference type="CDD" id="cd14210">
    <property type="entry name" value="PKc_DYRK"/>
    <property type="match status" value="1"/>
</dbReference>
<protein>
    <recommendedName>
        <fullName evidence="2">dual-specificity kinase</fullName>
        <ecNumber evidence="2">2.7.12.1</ecNumber>
    </recommendedName>
</protein>
<dbReference type="SMART" id="SM00220">
    <property type="entry name" value="S_TKc"/>
    <property type="match status" value="1"/>
</dbReference>
<dbReference type="WBParaSite" id="MCU_001640-RA">
    <property type="protein sequence ID" value="MCU_001640-RA"/>
    <property type="gene ID" value="MCU_001640"/>
</dbReference>
<keyword evidence="4" id="KW-0808">Transferase</keyword>
<dbReference type="InterPro" id="IPR050494">
    <property type="entry name" value="Ser_Thr_dual-spec_kinase"/>
</dbReference>
<name>A0A5K3EML5_MESCO</name>
<dbReference type="PANTHER" id="PTHR24058:SF22">
    <property type="entry name" value="DUAL SPECIFICITY TYROSINE-PHOSPHORYLATION-REGULATED KINASE 4"/>
    <property type="match status" value="1"/>
</dbReference>
<dbReference type="GO" id="GO:0005737">
    <property type="term" value="C:cytoplasm"/>
    <property type="evidence" value="ECO:0007669"/>
    <property type="project" value="TreeGrafter"/>
</dbReference>
<reference evidence="14" key="1">
    <citation type="submission" date="2019-11" db="UniProtKB">
        <authorList>
            <consortium name="WormBaseParasite"/>
        </authorList>
    </citation>
    <scope>IDENTIFICATION</scope>
</reference>
<evidence type="ECO:0000256" key="7">
    <source>
        <dbReference type="ARBA" id="ARBA00022840"/>
    </source>
</evidence>
<comment type="catalytic activity">
    <reaction evidence="10">
        <text>L-tyrosyl-[protein] + ATP = O-phospho-L-tyrosyl-[protein] + ADP + H(+)</text>
        <dbReference type="Rhea" id="RHEA:10596"/>
        <dbReference type="Rhea" id="RHEA-COMP:10136"/>
        <dbReference type="Rhea" id="RHEA-COMP:20101"/>
        <dbReference type="ChEBI" id="CHEBI:15378"/>
        <dbReference type="ChEBI" id="CHEBI:30616"/>
        <dbReference type="ChEBI" id="CHEBI:46858"/>
        <dbReference type="ChEBI" id="CHEBI:61978"/>
        <dbReference type="ChEBI" id="CHEBI:456216"/>
        <dbReference type="EC" id="2.7.12.1"/>
    </reaction>
</comment>
<dbReference type="SUPFAM" id="SSF56112">
    <property type="entry name" value="Protein kinase-like (PK-like)"/>
    <property type="match status" value="1"/>
</dbReference>
<feature type="region of interest" description="Disordered" evidence="12">
    <location>
        <begin position="1"/>
        <end position="42"/>
    </location>
</feature>
<evidence type="ECO:0000259" key="13">
    <source>
        <dbReference type="PROSITE" id="PS50011"/>
    </source>
</evidence>
<dbReference type="GO" id="GO:0005524">
    <property type="term" value="F:ATP binding"/>
    <property type="evidence" value="ECO:0007669"/>
    <property type="project" value="UniProtKB-UniRule"/>
</dbReference>
<feature type="domain" description="Protein kinase" evidence="13">
    <location>
        <begin position="310"/>
        <end position="599"/>
    </location>
</feature>
<dbReference type="Gene3D" id="3.30.200.20">
    <property type="entry name" value="Phosphorylase Kinase, domain 1"/>
    <property type="match status" value="1"/>
</dbReference>
<keyword evidence="3" id="KW-0723">Serine/threonine-protein kinase</keyword>
<evidence type="ECO:0000256" key="10">
    <source>
        <dbReference type="ARBA" id="ARBA00051680"/>
    </source>
</evidence>
<dbReference type="Gene3D" id="3.30.10.30">
    <property type="entry name" value="DYRK"/>
    <property type="match status" value="1"/>
</dbReference>
<dbReference type="GO" id="GO:0005634">
    <property type="term" value="C:nucleus"/>
    <property type="evidence" value="ECO:0007669"/>
    <property type="project" value="TreeGrafter"/>
</dbReference>
<dbReference type="AlphaFoldDB" id="A0A5K3EML5"/>
<feature type="binding site" evidence="11">
    <location>
        <position position="339"/>
    </location>
    <ligand>
        <name>ATP</name>
        <dbReference type="ChEBI" id="CHEBI:30616"/>
    </ligand>
</feature>
<evidence type="ECO:0000256" key="2">
    <source>
        <dbReference type="ARBA" id="ARBA00013203"/>
    </source>
</evidence>
<dbReference type="Pfam" id="PF00069">
    <property type="entry name" value="Pkinase"/>
    <property type="match status" value="1"/>
</dbReference>
<keyword evidence="5 11" id="KW-0547">Nucleotide-binding</keyword>
<proteinExistence type="inferred from homology"/>
<comment type="catalytic activity">
    <reaction evidence="9">
        <text>L-threonyl-[protein] + ATP = O-phospho-L-threonyl-[protein] + ADP + H(+)</text>
        <dbReference type="Rhea" id="RHEA:46608"/>
        <dbReference type="Rhea" id="RHEA-COMP:11060"/>
        <dbReference type="Rhea" id="RHEA-COMP:11605"/>
        <dbReference type="ChEBI" id="CHEBI:15378"/>
        <dbReference type="ChEBI" id="CHEBI:30013"/>
        <dbReference type="ChEBI" id="CHEBI:30616"/>
        <dbReference type="ChEBI" id="CHEBI:61977"/>
        <dbReference type="ChEBI" id="CHEBI:456216"/>
        <dbReference type="EC" id="2.7.12.1"/>
    </reaction>
</comment>
<sequence length="677" mass="76722">MEDPANVRTKTPAEDTQNHNRESKLESQASIQEKKKTQNGCGAKRGEMVITLLEDVAESSDRKRCPPRVCKRLSYKNQTKYGCKTEAFGEISQTTIFPINDRRGFTCDSPNGHINNRQEKSNGKQHTDTGILRVATIKTHHHCNGGYHVTEVKRNPAENIVQAESFSTRKKIGVRGSPQFRLSTGARTKFIQTSSSTVNVSAVVKKGEVAYMLMDNKASVVGVGNANGPRDPTTPEHTDKKWLSPQEVVQKFGSSLTDYEKKEILSYKKIWYFGSGAAKSSSTGDSYNNGFDNKCGEYKTVLHDHIAYRYELIKTIGKGAFGEVLTAFDHREQRHVALKIIRNRPNLHEQAKVEVQMLRTVEKRDPLGKNFTLRIFDDFTFRNHPCIVFEHIGANLYEVLKRNEFRGFPVRVIRKMCRCVLKCLAILSDEDIVHCDLKPENILIVPGNKPYVKLIDFGSSCKEPEQIYNYIQSRYYRAPEVILGLRYTKLIDMWSLGCVVAELYTGEPLFPGKDENDQLRCIAELLGEPPASMLQDSTVLGKMSEGKENSVKNSPSTMKSFEEAVGVVDPLFKDFILKCLTWRPEDRMSAHQALKHPWIKRRGHHKRDDAAAFEGAPDLRPHRGNTNRGKPSPPPAESQGTKIIERRKMQDINSVSFEWLKPMEVKLRNSYLQDSAV</sequence>
<evidence type="ECO:0000256" key="8">
    <source>
        <dbReference type="ARBA" id="ARBA00049003"/>
    </source>
</evidence>
<dbReference type="InterPro" id="IPR011009">
    <property type="entry name" value="Kinase-like_dom_sf"/>
</dbReference>
<dbReference type="InterPro" id="IPR008271">
    <property type="entry name" value="Ser/Thr_kinase_AS"/>
</dbReference>
<evidence type="ECO:0000313" key="14">
    <source>
        <dbReference type="WBParaSite" id="MCU_001640-RA"/>
    </source>
</evidence>
<feature type="compositionally biased region" description="Basic and acidic residues" evidence="12">
    <location>
        <begin position="11"/>
        <end position="25"/>
    </location>
</feature>
<evidence type="ECO:0000256" key="9">
    <source>
        <dbReference type="ARBA" id="ARBA00049308"/>
    </source>
</evidence>
<keyword evidence="7 11" id="KW-0067">ATP-binding</keyword>
<evidence type="ECO:0000256" key="12">
    <source>
        <dbReference type="SAM" id="MobiDB-lite"/>
    </source>
</evidence>
<organism evidence="14">
    <name type="scientific">Mesocestoides corti</name>
    <name type="common">Flatworm</name>
    <dbReference type="NCBI Taxonomy" id="53468"/>
    <lineage>
        <taxon>Eukaryota</taxon>
        <taxon>Metazoa</taxon>
        <taxon>Spiralia</taxon>
        <taxon>Lophotrochozoa</taxon>
        <taxon>Platyhelminthes</taxon>
        <taxon>Cestoda</taxon>
        <taxon>Eucestoda</taxon>
        <taxon>Cyclophyllidea</taxon>
        <taxon>Mesocestoididae</taxon>
        <taxon>Mesocestoides</taxon>
    </lineage>
</organism>
<dbReference type="PROSITE" id="PS50011">
    <property type="entry name" value="PROTEIN_KINASE_DOM"/>
    <property type="match status" value="1"/>
</dbReference>
<dbReference type="PANTHER" id="PTHR24058">
    <property type="entry name" value="DUAL SPECIFICITY PROTEIN KINASE"/>
    <property type="match status" value="1"/>
</dbReference>
<dbReference type="GO" id="GO:0004712">
    <property type="term" value="F:protein serine/threonine/tyrosine kinase activity"/>
    <property type="evidence" value="ECO:0007669"/>
    <property type="project" value="UniProtKB-EC"/>
</dbReference>
<dbReference type="PROSITE" id="PS00107">
    <property type="entry name" value="PROTEIN_KINASE_ATP"/>
    <property type="match status" value="1"/>
</dbReference>
<keyword evidence="6" id="KW-0418">Kinase</keyword>
<evidence type="ECO:0000256" key="1">
    <source>
        <dbReference type="ARBA" id="ARBA00008867"/>
    </source>
</evidence>
<dbReference type="InterPro" id="IPR000719">
    <property type="entry name" value="Prot_kinase_dom"/>
</dbReference>
<evidence type="ECO:0000256" key="3">
    <source>
        <dbReference type="ARBA" id="ARBA00022527"/>
    </source>
</evidence>
<comment type="similarity">
    <text evidence="1">Belongs to the protein kinase superfamily. CMGC Ser/Thr protein kinase family. MNB/DYRK subfamily.</text>
</comment>
<comment type="catalytic activity">
    <reaction evidence="8">
        <text>L-seryl-[protein] + ATP = O-phospho-L-seryl-[protein] + ADP + H(+)</text>
        <dbReference type="Rhea" id="RHEA:17989"/>
        <dbReference type="Rhea" id="RHEA-COMP:9863"/>
        <dbReference type="Rhea" id="RHEA-COMP:11604"/>
        <dbReference type="ChEBI" id="CHEBI:15378"/>
        <dbReference type="ChEBI" id="CHEBI:29999"/>
        <dbReference type="ChEBI" id="CHEBI:30616"/>
        <dbReference type="ChEBI" id="CHEBI:83421"/>
        <dbReference type="ChEBI" id="CHEBI:456216"/>
        <dbReference type="EC" id="2.7.12.1"/>
    </reaction>
</comment>
<feature type="region of interest" description="Disordered" evidence="12">
    <location>
        <begin position="601"/>
        <end position="643"/>
    </location>
</feature>
<evidence type="ECO:0000256" key="5">
    <source>
        <dbReference type="ARBA" id="ARBA00022741"/>
    </source>
</evidence>